<protein>
    <recommendedName>
        <fullName evidence="2">FAD-binding FR-type domain-containing protein</fullName>
    </recommendedName>
</protein>
<feature type="domain" description="FAD-binding FR-type" evidence="2">
    <location>
        <begin position="397"/>
        <end position="532"/>
    </location>
</feature>
<dbReference type="InterPro" id="IPR017927">
    <property type="entry name" value="FAD-bd_FR_type"/>
</dbReference>
<evidence type="ECO:0000256" key="1">
    <source>
        <dbReference type="SAM" id="MobiDB-lite"/>
    </source>
</evidence>
<dbReference type="Gene3D" id="2.30.110.10">
    <property type="entry name" value="Electron Transport, Fmn-binding Protein, Chain A"/>
    <property type="match status" value="1"/>
</dbReference>
<evidence type="ECO:0000259" key="2">
    <source>
        <dbReference type="PROSITE" id="PS51384"/>
    </source>
</evidence>
<dbReference type="Proteomes" id="UP000756346">
    <property type="component" value="Unassembled WGS sequence"/>
</dbReference>
<reference evidence="3" key="1">
    <citation type="journal article" date="2021" name="Nat. Commun.">
        <title>Genetic determinants of endophytism in the Arabidopsis root mycobiome.</title>
        <authorList>
            <person name="Mesny F."/>
            <person name="Miyauchi S."/>
            <person name="Thiergart T."/>
            <person name="Pickel B."/>
            <person name="Atanasova L."/>
            <person name="Karlsson M."/>
            <person name="Huettel B."/>
            <person name="Barry K.W."/>
            <person name="Haridas S."/>
            <person name="Chen C."/>
            <person name="Bauer D."/>
            <person name="Andreopoulos W."/>
            <person name="Pangilinan J."/>
            <person name="LaButti K."/>
            <person name="Riley R."/>
            <person name="Lipzen A."/>
            <person name="Clum A."/>
            <person name="Drula E."/>
            <person name="Henrissat B."/>
            <person name="Kohler A."/>
            <person name="Grigoriev I.V."/>
            <person name="Martin F.M."/>
            <person name="Hacquard S."/>
        </authorList>
    </citation>
    <scope>NUCLEOTIDE SEQUENCE</scope>
    <source>
        <strain evidence="3">MPI-CAGE-CH-0230</strain>
    </source>
</reference>
<dbReference type="SUPFAM" id="SSF52343">
    <property type="entry name" value="Ferredoxin reductase-like, C-terminal NADP-linked domain"/>
    <property type="match status" value="1"/>
</dbReference>
<accession>A0A9P8YKR9</accession>
<gene>
    <name evidence="3" type="ORF">B0I36DRAFT_233115</name>
</gene>
<dbReference type="PANTHER" id="PTHR42815:SF2">
    <property type="entry name" value="FAD-BINDING, PUTATIVE (AFU_ORTHOLOGUE AFUA_6G07600)-RELATED"/>
    <property type="match status" value="1"/>
</dbReference>
<keyword evidence="4" id="KW-1185">Reference proteome</keyword>
<dbReference type="EMBL" id="JAGTJQ010000001">
    <property type="protein sequence ID" value="KAH7040810.1"/>
    <property type="molecule type" value="Genomic_DNA"/>
</dbReference>
<dbReference type="RefSeq" id="XP_046018865.1">
    <property type="nucleotide sequence ID" value="XM_046149204.1"/>
</dbReference>
<organism evidence="3 4">
    <name type="scientific">Microdochium trichocladiopsis</name>
    <dbReference type="NCBI Taxonomy" id="1682393"/>
    <lineage>
        <taxon>Eukaryota</taxon>
        <taxon>Fungi</taxon>
        <taxon>Dikarya</taxon>
        <taxon>Ascomycota</taxon>
        <taxon>Pezizomycotina</taxon>
        <taxon>Sordariomycetes</taxon>
        <taxon>Xylariomycetidae</taxon>
        <taxon>Xylariales</taxon>
        <taxon>Microdochiaceae</taxon>
        <taxon>Microdochium</taxon>
    </lineage>
</organism>
<dbReference type="PANTHER" id="PTHR42815">
    <property type="entry name" value="FAD-BINDING, PUTATIVE (AFU_ORTHOLOGUE AFUA_6G07600)-RELATED"/>
    <property type="match status" value="1"/>
</dbReference>
<sequence>MAPTLLQEPSHAGRATSNNDNDPDFNPALPWHAGEQEMHRLMRLPPRSQNPTSQGLPARYGFRITASPLVALGTLDDDGRPWVTLAGDEAGFARPVAEGVLAMKAVMDVTGADPVVKELLTAWSDEDGEQKGENGGKIMAGLSIDPETRDRVKFAGRMIVGSMTGYRHPEGKNDGDHENAPALAGEVQIGFNILETVGNCPKYINKKHITPHIPSPKVAYEASQQGEGAGVALPQEAIELVDKADMFFIASKHGVESMDVNHRGGAPGFMRVLKTTSQAGGKPATTLIYPEFSGNNLYQTLGNLRRDPQVGICVPDYDTGDVLYVTGTAEVLIGDRAAAYLPRTKLAVKVDIDAARLVKSGLGFRGSPIDHSPYNPTVKYLKTEKPDVAATAEATTGGIAVATLKTREQITDTVARYTFALSLTETQRKTRARLEPWEPGQYITLDFSEELDHGYRHMADDDPQSLNDDYVRSFTISAPIKKPATTESSLEPEEFEITIRRHGPVTALLSRWNLAVPLQVPVLGFGGDKEFRMLVSEDDGASQSLAVKDRIFLAQGVGITPLMAQAPGVIESMAQSRLEGKLKLLWSLRADDMLLARDVLGRTPGLAELTTLFVTGKVRGGQYGAAAEAAQKEVEDMGAKIISRRIGKDDILTVGEKGRRKYYACMSGVMRKALLEWMAEEDLVVESFDY</sequence>
<evidence type="ECO:0000313" key="4">
    <source>
        <dbReference type="Proteomes" id="UP000756346"/>
    </source>
</evidence>
<proteinExistence type="predicted"/>
<feature type="region of interest" description="Disordered" evidence="1">
    <location>
        <begin position="1"/>
        <end position="30"/>
    </location>
</feature>
<dbReference type="OrthoDB" id="436496at2759"/>
<dbReference type="PROSITE" id="PS51384">
    <property type="entry name" value="FAD_FR"/>
    <property type="match status" value="1"/>
</dbReference>
<dbReference type="Gene3D" id="3.40.50.80">
    <property type="entry name" value="Nucleotide-binding domain of ferredoxin-NADP reductase (FNR) module"/>
    <property type="match status" value="1"/>
</dbReference>
<evidence type="ECO:0000313" key="3">
    <source>
        <dbReference type="EMBL" id="KAH7040810.1"/>
    </source>
</evidence>
<dbReference type="InterPro" id="IPR012349">
    <property type="entry name" value="Split_barrel_FMN-bd"/>
</dbReference>
<dbReference type="InterPro" id="IPR039261">
    <property type="entry name" value="FNR_nucleotide-bd"/>
</dbReference>
<dbReference type="AlphaFoldDB" id="A0A9P8YKR9"/>
<name>A0A9P8YKR9_9PEZI</name>
<dbReference type="GeneID" id="70178750"/>
<comment type="caution">
    <text evidence="3">The sequence shown here is derived from an EMBL/GenBank/DDBJ whole genome shotgun (WGS) entry which is preliminary data.</text>
</comment>
<dbReference type="SUPFAM" id="SSF50475">
    <property type="entry name" value="FMN-binding split barrel"/>
    <property type="match status" value="1"/>
</dbReference>
<dbReference type="GO" id="GO:0016491">
    <property type="term" value="F:oxidoreductase activity"/>
    <property type="evidence" value="ECO:0007669"/>
    <property type="project" value="InterPro"/>
</dbReference>